<evidence type="ECO:0000256" key="1">
    <source>
        <dbReference type="SAM" id="Coils"/>
    </source>
</evidence>
<dbReference type="Proteomes" id="UP000791440">
    <property type="component" value="Unassembled WGS sequence"/>
</dbReference>
<sequence length="449" mass="51426">MSLKFIVVTILCQLVISEQKTIEKIALDTAQIEELNNLLTELELQINKEHKIHQHLEKQKDKAILEGNDVLSLLLQRNHDDKDRSDEGVLKYKNDRDCKSGRCGCSRGRCGNNRAESSSDEVTKLLDSLEKTIDRDGGYDHTRCGRGRCGHDRDGKSNDIRCQGGRCGKNKDDLDNRDDEPSLRASRDIKQELEKYGKTYKLNNQLDVVVLNAENVGNTVKELNKKCSKYANCKVLDYSKARSLRFNEEKDDLNAVILDLTHLLDGNTLAKDLNNALTKSDDSQRDHLSPEDLDRYYQNYKKTAFNDVVRYVKDKSGRRVLSVKYLSGKQKQLIEDVKTLLLKGGIGLNDKKVVKQIEKILFGKDSSMKIYPHVEHNRNIYVPKYLYERIEKSKSQSNLRVHKRILPLTLKQRHRLLKSPVHSLRRKSDPGEYGVPFELQVQGLGQAVP</sequence>
<evidence type="ECO:0000313" key="3">
    <source>
        <dbReference type="EMBL" id="KAG6458364.1"/>
    </source>
</evidence>
<accession>A0A921ZJU2</accession>
<evidence type="ECO:0000256" key="2">
    <source>
        <dbReference type="SAM" id="SignalP"/>
    </source>
</evidence>
<reference evidence="3" key="1">
    <citation type="journal article" date="2016" name="Insect Biochem. Mol. Biol.">
        <title>Multifaceted biological insights from a draft genome sequence of the tobacco hornworm moth, Manduca sexta.</title>
        <authorList>
            <person name="Kanost M.R."/>
            <person name="Arrese E.L."/>
            <person name="Cao X."/>
            <person name="Chen Y.R."/>
            <person name="Chellapilla S."/>
            <person name="Goldsmith M.R."/>
            <person name="Grosse-Wilde E."/>
            <person name="Heckel D.G."/>
            <person name="Herndon N."/>
            <person name="Jiang H."/>
            <person name="Papanicolaou A."/>
            <person name="Qu J."/>
            <person name="Soulages J.L."/>
            <person name="Vogel H."/>
            <person name="Walters J."/>
            <person name="Waterhouse R.M."/>
            <person name="Ahn S.J."/>
            <person name="Almeida F.C."/>
            <person name="An C."/>
            <person name="Aqrawi P."/>
            <person name="Bretschneider A."/>
            <person name="Bryant W.B."/>
            <person name="Bucks S."/>
            <person name="Chao H."/>
            <person name="Chevignon G."/>
            <person name="Christen J.M."/>
            <person name="Clarke D.F."/>
            <person name="Dittmer N.T."/>
            <person name="Ferguson L.C.F."/>
            <person name="Garavelou S."/>
            <person name="Gordon K.H.J."/>
            <person name="Gunaratna R.T."/>
            <person name="Han Y."/>
            <person name="Hauser F."/>
            <person name="He Y."/>
            <person name="Heidel-Fischer H."/>
            <person name="Hirsh A."/>
            <person name="Hu Y."/>
            <person name="Jiang H."/>
            <person name="Kalra D."/>
            <person name="Klinner C."/>
            <person name="Konig C."/>
            <person name="Kovar C."/>
            <person name="Kroll A.R."/>
            <person name="Kuwar S.S."/>
            <person name="Lee S.L."/>
            <person name="Lehman R."/>
            <person name="Li K."/>
            <person name="Li Z."/>
            <person name="Liang H."/>
            <person name="Lovelace S."/>
            <person name="Lu Z."/>
            <person name="Mansfield J.H."/>
            <person name="McCulloch K.J."/>
            <person name="Mathew T."/>
            <person name="Morton B."/>
            <person name="Muzny D.M."/>
            <person name="Neunemann D."/>
            <person name="Ongeri F."/>
            <person name="Pauchet Y."/>
            <person name="Pu L.L."/>
            <person name="Pyrousis I."/>
            <person name="Rao X.J."/>
            <person name="Redding A."/>
            <person name="Roesel C."/>
            <person name="Sanchez-Gracia A."/>
            <person name="Schaack S."/>
            <person name="Shukla A."/>
            <person name="Tetreau G."/>
            <person name="Wang Y."/>
            <person name="Xiong G.H."/>
            <person name="Traut W."/>
            <person name="Walsh T.K."/>
            <person name="Worley K.C."/>
            <person name="Wu D."/>
            <person name="Wu W."/>
            <person name="Wu Y.Q."/>
            <person name="Zhang X."/>
            <person name="Zou Z."/>
            <person name="Zucker H."/>
            <person name="Briscoe A.D."/>
            <person name="Burmester T."/>
            <person name="Clem R.J."/>
            <person name="Feyereisen R."/>
            <person name="Grimmelikhuijzen C.J.P."/>
            <person name="Hamodrakas S.J."/>
            <person name="Hansson B.S."/>
            <person name="Huguet E."/>
            <person name="Jermiin L.S."/>
            <person name="Lan Q."/>
            <person name="Lehman H.K."/>
            <person name="Lorenzen M."/>
            <person name="Merzendorfer H."/>
            <person name="Michalopoulos I."/>
            <person name="Morton D.B."/>
            <person name="Muthukrishnan S."/>
            <person name="Oakeshott J.G."/>
            <person name="Palmer W."/>
            <person name="Park Y."/>
            <person name="Passarelli A.L."/>
            <person name="Rozas J."/>
            <person name="Schwartz L.M."/>
            <person name="Smith W."/>
            <person name="Southgate A."/>
            <person name="Vilcinskas A."/>
            <person name="Vogt R."/>
            <person name="Wang P."/>
            <person name="Werren J."/>
            <person name="Yu X.Q."/>
            <person name="Zhou J.J."/>
            <person name="Brown S.J."/>
            <person name="Scherer S.E."/>
            <person name="Richards S."/>
            <person name="Blissard G.W."/>
        </authorList>
    </citation>
    <scope>NUCLEOTIDE SEQUENCE</scope>
</reference>
<dbReference type="AlphaFoldDB" id="A0A921ZJU2"/>
<dbReference type="OrthoDB" id="7493076at2759"/>
<proteinExistence type="predicted"/>
<protein>
    <submittedName>
        <fullName evidence="3">Uncharacterized protein</fullName>
    </submittedName>
</protein>
<organism evidence="3 4">
    <name type="scientific">Manduca sexta</name>
    <name type="common">Tobacco hawkmoth</name>
    <name type="synonym">Tobacco hornworm</name>
    <dbReference type="NCBI Taxonomy" id="7130"/>
    <lineage>
        <taxon>Eukaryota</taxon>
        <taxon>Metazoa</taxon>
        <taxon>Ecdysozoa</taxon>
        <taxon>Arthropoda</taxon>
        <taxon>Hexapoda</taxon>
        <taxon>Insecta</taxon>
        <taxon>Pterygota</taxon>
        <taxon>Neoptera</taxon>
        <taxon>Endopterygota</taxon>
        <taxon>Lepidoptera</taxon>
        <taxon>Glossata</taxon>
        <taxon>Ditrysia</taxon>
        <taxon>Bombycoidea</taxon>
        <taxon>Sphingidae</taxon>
        <taxon>Sphinginae</taxon>
        <taxon>Sphingini</taxon>
        <taxon>Manduca</taxon>
    </lineage>
</organism>
<feature type="signal peptide" evidence="2">
    <location>
        <begin position="1"/>
        <end position="17"/>
    </location>
</feature>
<keyword evidence="4" id="KW-1185">Reference proteome</keyword>
<dbReference type="EMBL" id="JH668580">
    <property type="protein sequence ID" value="KAG6458364.1"/>
    <property type="molecule type" value="Genomic_DNA"/>
</dbReference>
<gene>
    <name evidence="3" type="ORF">O3G_MSEX010817</name>
</gene>
<comment type="caution">
    <text evidence="3">The sequence shown here is derived from an EMBL/GenBank/DDBJ whole genome shotgun (WGS) entry which is preliminary data.</text>
</comment>
<keyword evidence="1" id="KW-0175">Coiled coil</keyword>
<keyword evidence="2" id="KW-0732">Signal</keyword>
<name>A0A921ZJU2_MANSE</name>
<feature type="chain" id="PRO_5037851279" evidence="2">
    <location>
        <begin position="18"/>
        <end position="449"/>
    </location>
</feature>
<feature type="coiled-coil region" evidence="1">
    <location>
        <begin position="25"/>
        <end position="59"/>
    </location>
</feature>
<evidence type="ECO:0000313" key="4">
    <source>
        <dbReference type="Proteomes" id="UP000791440"/>
    </source>
</evidence>
<reference evidence="3" key="2">
    <citation type="submission" date="2020-12" db="EMBL/GenBank/DDBJ databases">
        <authorList>
            <person name="Kanost M."/>
        </authorList>
    </citation>
    <scope>NUCLEOTIDE SEQUENCE</scope>
</reference>